<keyword evidence="5 6" id="KW-0472">Membrane</keyword>
<evidence type="ECO:0000256" key="3">
    <source>
        <dbReference type="ARBA" id="ARBA00022692"/>
    </source>
</evidence>
<dbReference type="Proteomes" id="UP000243535">
    <property type="component" value="Unassembled WGS sequence"/>
</dbReference>
<keyword evidence="3 6" id="KW-0812">Transmembrane</keyword>
<organism evidence="7 8">
    <name type="scientific">Gulbenkiania indica</name>
    <dbReference type="NCBI Taxonomy" id="375574"/>
    <lineage>
        <taxon>Bacteria</taxon>
        <taxon>Pseudomonadati</taxon>
        <taxon>Pseudomonadota</taxon>
        <taxon>Betaproteobacteria</taxon>
        <taxon>Neisseriales</taxon>
        <taxon>Chromobacteriaceae</taxon>
        <taxon>Gulbenkiania</taxon>
    </lineage>
</organism>
<feature type="transmembrane region" description="Helical" evidence="6">
    <location>
        <begin position="162"/>
        <end position="180"/>
    </location>
</feature>
<comment type="subcellular location">
    <subcellularLocation>
        <location evidence="1">Cell membrane</location>
        <topology evidence="1">Multi-pass membrane protein</topology>
    </subcellularLocation>
</comment>
<sequence length="207" mass="21562">MLEAVILFAVAAAVLTVTPGLDTVLVLRTSLAEGARPAFLAGLGIATGVLAWGLLVALGLGALLTTSEAAYHALRVVGAAYLIWIGLRLLRTPRRALGAASGTSGQRQDAAQTWFMRGLLTNLLNPKVGLFYLTFLPQFIPAGASVALTSGLLALVHAAESVLWFALLSALAGPLGGWLHQPGRIAAIDRLTGGLFVAFGLRLAWQD</sequence>
<feature type="transmembrane region" description="Helical" evidence="6">
    <location>
        <begin position="130"/>
        <end position="156"/>
    </location>
</feature>
<dbReference type="Pfam" id="PF01810">
    <property type="entry name" value="LysE"/>
    <property type="match status" value="1"/>
</dbReference>
<dbReference type="PANTHER" id="PTHR30086">
    <property type="entry name" value="ARGININE EXPORTER PROTEIN ARGO"/>
    <property type="match status" value="1"/>
</dbReference>
<protein>
    <submittedName>
        <fullName evidence="7">Threonine/homoserine/homoserine lactone efflux protein</fullName>
    </submittedName>
</protein>
<feature type="transmembrane region" description="Helical" evidence="6">
    <location>
        <begin position="39"/>
        <end position="63"/>
    </location>
</feature>
<evidence type="ECO:0000313" key="8">
    <source>
        <dbReference type="Proteomes" id="UP000243535"/>
    </source>
</evidence>
<dbReference type="STRING" id="375574.GCA_001418035_02176"/>
<dbReference type="InterPro" id="IPR001123">
    <property type="entry name" value="LeuE-type"/>
</dbReference>
<gene>
    <name evidence="7" type="ORF">Ga0061063_2394</name>
</gene>
<dbReference type="PIRSF" id="PIRSF006324">
    <property type="entry name" value="LeuE"/>
    <property type="match status" value="1"/>
</dbReference>
<evidence type="ECO:0000256" key="6">
    <source>
        <dbReference type="SAM" id="Phobius"/>
    </source>
</evidence>
<dbReference type="AlphaFoldDB" id="A0A0K6H364"/>
<dbReference type="PANTHER" id="PTHR30086:SF20">
    <property type="entry name" value="ARGININE EXPORTER PROTEIN ARGO-RELATED"/>
    <property type="match status" value="1"/>
</dbReference>
<name>A0A0K6H364_9NEIS</name>
<keyword evidence="2" id="KW-1003">Cell membrane</keyword>
<dbReference type="EMBL" id="CYHA01000006">
    <property type="protein sequence ID" value="CUA85437.1"/>
    <property type="molecule type" value="Genomic_DNA"/>
</dbReference>
<reference evidence="8" key="1">
    <citation type="submission" date="2015-08" db="EMBL/GenBank/DDBJ databases">
        <authorList>
            <person name="Varghese N."/>
        </authorList>
    </citation>
    <scope>NUCLEOTIDE SEQUENCE [LARGE SCALE GENOMIC DNA]</scope>
    <source>
        <strain evidence="8">DSM 17901</strain>
    </source>
</reference>
<feature type="transmembrane region" description="Helical" evidence="6">
    <location>
        <begin position="6"/>
        <end position="27"/>
    </location>
</feature>
<dbReference type="GO" id="GO:0015171">
    <property type="term" value="F:amino acid transmembrane transporter activity"/>
    <property type="evidence" value="ECO:0007669"/>
    <property type="project" value="TreeGrafter"/>
</dbReference>
<evidence type="ECO:0000256" key="1">
    <source>
        <dbReference type="ARBA" id="ARBA00004651"/>
    </source>
</evidence>
<proteinExistence type="predicted"/>
<evidence type="ECO:0000313" key="7">
    <source>
        <dbReference type="EMBL" id="CUA85437.1"/>
    </source>
</evidence>
<dbReference type="GO" id="GO:0005886">
    <property type="term" value="C:plasma membrane"/>
    <property type="evidence" value="ECO:0007669"/>
    <property type="project" value="UniProtKB-SubCell"/>
</dbReference>
<dbReference type="RefSeq" id="WP_054285869.1">
    <property type="nucleotide sequence ID" value="NZ_CYHA01000006.1"/>
</dbReference>
<dbReference type="OrthoDB" id="9804822at2"/>
<keyword evidence="8" id="KW-1185">Reference proteome</keyword>
<keyword evidence="4 6" id="KW-1133">Transmembrane helix</keyword>
<evidence type="ECO:0000256" key="2">
    <source>
        <dbReference type="ARBA" id="ARBA00022475"/>
    </source>
</evidence>
<evidence type="ECO:0000256" key="4">
    <source>
        <dbReference type="ARBA" id="ARBA00022989"/>
    </source>
</evidence>
<feature type="transmembrane region" description="Helical" evidence="6">
    <location>
        <begin position="69"/>
        <end position="87"/>
    </location>
</feature>
<accession>A0A0K6H364</accession>
<evidence type="ECO:0000256" key="5">
    <source>
        <dbReference type="ARBA" id="ARBA00023136"/>
    </source>
</evidence>